<evidence type="ECO:0000313" key="2">
    <source>
        <dbReference type="EMBL" id="MBI4596482.1"/>
    </source>
</evidence>
<accession>A0A933GM72</accession>
<reference evidence="2" key="1">
    <citation type="submission" date="2020-07" db="EMBL/GenBank/DDBJ databases">
        <title>Huge and variable diversity of episymbiotic CPR bacteria and DPANN archaea in groundwater ecosystems.</title>
        <authorList>
            <person name="He C.Y."/>
            <person name="Keren R."/>
            <person name="Whittaker M."/>
            <person name="Farag I.F."/>
            <person name="Doudna J."/>
            <person name="Cate J.H.D."/>
            <person name="Banfield J.F."/>
        </authorList>
    </citation>
    <scope>NUCLEOTIDE SEQUENCE</scope>
    <source>
        <strain evidence="2">NC_groundwater_1482_Ag_S-0.65um_47_24</strain>
    </source>
</reference>
<organism evidence="2 3">
    <name type="scientific">Tectimicrobiota bacterium</name>
    <dbReference type="NCBI Taxonomy" id="2528274"/>
    <lineage>
        <taxon>Bacteria</taxon>
        <taxon>Pseudomonadati</taxon>
        <taxon>Nitrospinota/Tectimicrobiota group</taxon>
        <taxon>Candidatus Tectimicrobiota</taxon>
    </lineage>
</organism>
<evidence type="ECO:0000256" key="1">
    <source>
        <dbReference type="SAM" id="MobiDB-lite"/>
    </source>
</evidence>
<dbReference type="Pfam" id="PF10923">
    <property type="entry name" value="BrxC_BrxD"/>
    <property type="match status" value="2"/>
</dbReference>
<dbReference type="AlphaFoldDB" id="A0A933GM72"/>
<dbReference type="EMBL" id="JACQWF010000391">
    <property type="protein sequence ID" value="MBI4596482.1"/>
    <property type="molecule type" value="Genomic_DNA"/>
</dbReference>
<gene>
    <name evidence="2" type="ORF">HY730_08925</name>
</gene>
<evidence type="ECO:0000313" key="3">
    <source>
        <dbReference type="Proteomes" id="UP000772181"/>
    </source>
</evidence>
<comment type="caution">
    <text evidence="2">The sequence shown here is derived from an EMBL/GenBank/DDBJ whole genome shotgun (WGS) entry which is preliminary data.</text>
</comment>
<feature type="compositionally biased region" description="Acidic residues" evidence="1">
    <location>
        <begin position="403"/>
        <end position="421"/>
    </location>
</feature>
<dbReference type="Proteomes" id="UP000772181">
    <property type="component" value="Unassembled WGS sequence"/>
</dbReference>
<protein>
    <submittedName>
        <fullName evidence="2">DUF2791 family P-loop domain-containing protein</fullName>
    </submittedName>
</protein>
<name>A0A933GM72_UNCTE</name>
<feature type="non-terminal residue" evidence="2">
    <location>
        <position position="421"/>
    </location>
</feature>
<dbReference type="InterPro" id="IPR021228">
    <property type="entry name" value="BrxD"/>
</dbReference>
<proteinExistence type="predicted"/>
<feature type="region of interest" description="Disordered" evidence="1">
    <location>
        <begin position="397"/>
        <end position="421"/>
    </location>
</feature>
<sequence length="421" mass="48155">MDSDKRTESRRAIEALRAGVPNQDAVNALGSSQPELEKTFRERLEAACGGFQNSQQSNGMLVTGDFGSGKSHLLEYFKHIALEENFVCSKIVISKETPLYHPAKVYRSAIESAVVPDRRGTALSEITTRLNFESEAYTGFYKWVHSSDAGLNTQFAATVFLFEYAKGNDELRDRIIRFWSGDPITMSELKRYLKETGEAASYKIDRTSVRELAQQRYSFIPHLMVAAGYSGWVLLIDEAELIGRYSLRQRARSYAELARFLGKLEGAGLPGLFSVFTMSGDFESAVLDYRNDEEKIPAKFRGAGNPDDSLMASQAERGMRLIRQEKLPLERLNLDKIKQTHEVLRSVYHMAYGWEPPAEYTVPDTTARIRQHVKRWITEWDLKRFYPDYRSDIEISQLKQDYEESPDMEQPDEETVETQEN</sequence>